<dbReference type="OrthoDB" id="3508416at2759"/>
<dbReference type="GeneID" id="36579548"/>
<name>A0A2J6SIB2_9HELO</name>
<dbReference type="InParanoid" id="A0A2J6SIB2"/>
<protein>
    <submittedName>
        <fullName evidence="1">Uncharacterized protein</fullName>
    </submittedName>
</protein>
<evidence type="ECO:0000313" key="2">
    <source>
        <dbReference type="Proteomes" id="UP000235371"/>
    </source>
</evidence>
<sequence length="379" mass="41986">MIPLTAPGSAVAKPSRFEDTFDRMRKIQLKHRPAPITTTSSVGSCAQKDSINSAKEDIRSEPPSASSNVTTWSSLFHNPSSSVAISNASLEVAADEATSYQDSTRKQEILHLPTWRSPAKAAQENGHRHILTANRVSSPEQTDNIRADVIAATVKARQAVIEMQFGPGTLQSFHPSHRALRRQGVLPNYDVNSVSTCPTRSTTPPTYLGDPSCERNRSANIPEEENCALWVCGLPGHVTYKGLLAAIRGMGKIYASVINPPTGEIKTSAAKIVFFQRFQAEKLFDVIEAGQFVVLGKVVNRVAWNKIKSSAYPHLCHSRAIRITGPRNLMDFDFFEKFFLHKFEYDLDRRGVVFCNRPGLVSHEWHFGSLRCQVSLSSH</sequence>
<gene>
    <name evidence="1" type="ORF">K444DRAFT_269589</name>
</gene>
<accession>A0A2J6SIB2</accession>
<evidence type="ECO:0000313" key="1">
    <source>
        <dbReference type="EMBL" id="PMD50491.1"/>
    </source>
</evidence>
<dbReference type="AlphaFoldDB" id="A0A2J6SIB2"/>
<dbReference type="EMBL" id="KZ613913">
    <property type="protein sequence ID" value="PMD50491.1"/>
    <property type="molecule type" value="Genomic_DNA"/>
</dbReference>
<dbReference type="Proteomes" id="UP000235371">
    <property type="component" value="Unassembled WGS sequence"/>
</dbReference>
<organism evidence="1 2">
    <name type="scientific">Hyaloscypha bicolor E</name>
    <dbReference type="NCBI Taxonomy" id="1095630"/>
    <lineage>
        <taxon>Eukaryota</taxon>
        <taxon>Fungi</taxon>
        <taxon>Dikarya</taxon>
        <taxon>Ascomycota</taxon>
        <taxon>Pezizomycotina</taxon>
        <taxon>Leotiomycetes</taxon>
        <taxon>Helotiales</taxon>
        <taxon>Hyaloscyphaceae</taxon>
        <taxon>Hyaloscypha</taxon>
        <taxon>Hyaloscypha bicolor</taxon>
    </lineage>
</organism>
<dbReference type="STRING" id="1095630.A0A2J6SIB2"/>
<proteinExistence type="predicted"/>
<dbReference type="RefSeq" id="XP_024727395.1">
    <property type="nucleotide sequence ID" value="XM_024871466.1"/>
</dbReference>
<keyword evidence="2" id="KW-1185">Reference proteome</keyword>
<reference evidence="1 2" key="1">
    <citation type="submission" date="2016-04" db="EMBL/GenBank/DDBJ databases">
        <title>A degradative enzymes factory behind the ericoid mycorrhizal symbiosis.</title>
        <authorList>
            <consortium name="DOE Joint Genome Institute"/>
            <person name="Martino E."/>
            <person name="Morin E."/>
            <person name="Grelet G."/>
            <person name="Kuo A."/>
            <person name="Kohler A."/>
            <person name="Daghino S."/>
            <person name="Barry K."/>
            <person name="Choi C."/>
            <person name="Cichocki N."/>
            <person name="Clum A."/>
            <person name="Copeland A."/>
            <person name="Hainaut M."/>
            <person name="Haridas S."/>
            <person name="Labutti K."/>
            <person name="Lindquist E."/>
            <person name="Lipzen A."/>
            <person name="Khouja H.-R."/>
            <person name="Murat C."/>
            <person name="Ohm R."/>
            <person name="Olson A."/>
            <person name="Spatafora J."/>
            <person name="Veneault-Fourrey C."/>
            <person name="Henrissat B."/>
            <person name="Grigoriev I."/>
            <person name="Martin F."/>
            <person name="Perotto S."/>
        </authorList>
    </citation>
    <scope>NUCLEOTIDE SEQUENCE [LARGE SCALE GENOMIC DNA]</scope>
    <source>
        <strain evidence="1 2">E</strain>
    </source>
</reference>